<reference evidence="6 7" key="1">
    <citation type="submission" date="2017-04" db="EMBL/GenBank/DDBJ databases">
        <authorList>
            <person name="Afonso C.L."/>
            <person name="Miller P.J."/>
            <person name="Scott M.A."/>
            <person name="Spackman E."/>
            <person name="Goraichik I."/>
            <person name="Dimitrov K.M."/>
            <person name="Suarez D.L."/>
            <person name="Swayne D.E."/>
        </authorList>
    </citation>
    <scope>NUCLEOTIDE SEQUENCE [LARGE SCALE GENOMIC DNA]</scope>
    <source>
        <strain evidence="6 7">DSM 22418</strain>
    </source>
</reference>
<evidence type="ECO:0000256" key="4">
    <source>
        <dbReference type="PROSITE-ProRule" id="PRU00473"/>
    </source>
</evidence>
<sequence>MKNILFMKREILLLLLLVLVSTRHYAQEQPDIRSRAYQYFTLGEYARAATLYEKLVDKKKVRTQDLEHIAACYQQINAYEQAENWYARAMQQGGYLPETHWNYAQALKQNGKYDAAKKQFEAYRTKYGASDQLALEIAGADSAVRWIAAPQKIDIRNERSINTPLSQFAAYPWKGNQVLYATEPMDNNMKVSGMTGNAFLRLASANTTAETLALQADNLLSGAVNNAAYHIGPVASTASGEVLYVTRTYPGKDVERFRKDGLKFKKHNLELMIYTKDGDDWTVEPFAYNDVKKYSVGHASLSSDGRVLYFASDMPGGIGGVDIWCSFLENDGKWGTPQNLGSAVNSVGDELFPTIHGDKLYYSSNGFAGMGGLDVYVATGKGNQFVGRQNLKYPINTASDDFSFVVIKSKGTTRSGYLSSNRLGGAGGDDIYSFNDVPTPVNIRLVGTTVNKNTNALLPETAVYLFDKDNTMVSRKLSDDRGAFAFDISADKSYSIRAEKTGFHEDMVLVDAVHPIKDTTLSVVLRLQPVSKPGDKFVLENIYYDFDKYNIRKDASIILNGLVRTLRDNPTLRIELSSHTDSRGSDRYNESLSQKRAQSAVDYLVSQGIDRNRLKAKGYGEKRLVNHCSNGVSCSAAEHQANRRTEIEILEY</sequence>
<proteinExistence type="predicted"/>
<dbReference type="Proteomes" id="UP000192980">
    <property type="component" value="Unassembled WGS sequence"/>
</dbReference>
<dbReference type="SUPFAM" id="SSF48452">
    <property type="entry name" value="TPR-like"/>
    <property type="match status" value="1"/>
</dbReference>
<dbReference type="Gene3D" id="1.25.40.10">
    <property type="entry name" value="Tetratricopeptide repeat domain"/>
    <property type="match status" value="1"/>
</dbReference>
<dbReference type="InterPro" id="IPR050330">
    <property type="entry name" value="Bact_OuterMem_StrucFunc"/>
</dbReference>
<evidence type="ECO:0000256" key="3">
    <source>
        <dbReference type="ARBA" id="ARBA00023237"/>
    </source>
</evidence>
<evidence type="ECO:0000256" key="2">
    <source>
        <dbReference type="ARBA" id="ARBA00023136"/>
    </source>
</evidence>
<evidence type="ECO:0000259" key="5">
    <source>
        <dbReference type="PROSITE" id="PS51123"/>
    </source>
</evidence>
<dbReference type="PROSITE" id="PS51123">
    <property type="entry name" value="OMPA_2"/>
    <property type="match status" value="1"/>
</dbReference>
<dbReference type="PANTHER" id="PTHR30329:SF21">
    <property type="entry name" value="LIPOPROTEIN YIAD-RELATED"/>
    <property type="match status" value="1"/>
</dbReference>
<dbReference type="InterPro" id="IPR006665">
    <property type="entry name" value="OmpA-like"/>
</dbReference>
<protein>
    <submittedName>
        <fullName evidence="6">OmpA family protein</fullName>
    </submittedName>
</protein>
<dbReference type="SUPFAM" id="SSF82171">
    <property type="entry name" value="DPP6 N-terminal domain-like"/>
    <property type="match status" value="1"/>
</dbReference>
<comment type="subcellular location">
    <subcellularLocation>
        <location evidence="1">Cell outer membrane</location>
    </subcellularLocation>
</comment>
<dbReference type="PANTHER" id="PTHR30329">
    <property type="entry name" value="STATOR ELEMENT OF FLAGELLAR MOTOR COMPLEX"/>
    <property type="match status" value="1"/>
</dbReference>
<evidence type="ECO:0000256" key="1">
    <source>
        <dbReference type="ARBA" id="ARBA00004442"/>
    </source>
</evidence>
<dbReference type="PRINTS" id="PR01021">
    <property type="entry name" value="OMPADOMAIN"/>
</dbReference>
<dbReference type="GO" id="GO:0009279">
    <property type="term" value="C:cell outer membrane"/>
    <property type="evidence" value="ECO:0007669"/>
    <property type="project" value="UniProtKB-SubCell"/>
</dbReference>
<dbReference type="STRING" id="561061.SAMN05660862_0045"/>
<dbReference type="EMBL" id="FXAU01000012">
    <property type="protein sequence ID" value="SMG52087.1"/>
    <property type="molecule type" value="Genomic_DNA"/>
</dbReference>
<dbReference type="Pfam" id="PF00691">
    <property type="entry name" value="OmpA"/>
    <property type="match status" value="1"/>
</dbReference>
<dbReference type="InterPro" id="IPR006664">
    <property type="entry name" value="OMP_bac"/>
</dbReference>
<dbReference type="OrthoDB" id="9809364at2"/>
<feature type="domain" description="OmpA-like" evidence="5">
    <location>
        <begin position="531"/>
        <end position="652"/>
    </location>
</feature>
<keyword evidence="3" id="KW-0998">Cell outer membrane</keyword>
<accession>A0A1X7LEW6</accession>
<evidence type="ECO:0000313" key="6">
    <source>
        <dbReference type="EMBL" id="SMG52087.1"/>
    </source>
</evidence>
<dbReference type="InterPro" id="IPR011990">
    <property type="entry name" value="TPR-like_helical_dom_sf"/>
</dbReference>
<dbReference type="CDD" id="cd07185">
    <property type="entry name" value="OmpA_C-like"/>
    <property type="match status" value="1"/>
</dbReference>
<dbReference type="InterPro" id="IPR036737">
    <property type="entry name" value="OmpA-like_sf"/>
</dbReference>
<dbReference type="Gene3D" id="3.30.1330.60">
    <property type="entry name" value="OmpA-like domain"/>
    <property type="match status" value="1"/>
</dbReference>
<dbReference type="AlphaFoldDB" id="A0A1X7LEW6"/>
<keyword evidence="2 4" id="KW-0472">Membrane</keyword>
<dbReference type="SUPFAM" id="SSF103088">
    <property type="entry name" value="OmpA-like"/>
    <property type="match status" value="1"/>
</dbReference>
<keyword evidence="7" id="KW-1185">Reference proteome</keyword>
<evidence type="ECO:0000313" key="7">
    <source>
        <dbReference type="Proteomes" id="UP000192980"/>
    </source>
</evidence>
<name>A0A1X7LEW6_9SPHI</name>
<organism evidence="6 7">
    <name type="scientific">Sphingobacterium psychroaquaticum</name>
    <dbReference type="NCBI Taxonomy" id="561061"/>
    <lineage>
        <taxon>Bacteria</taxon>
        <taxon>Pseudomonadati</taxon>
        <taxon>Bacteroidota</taxon>
        <taxon>Sphingobacteriia</taxon>
        <taxon>Sphingobacteriales</taxon>
        <taxon>Sphingobacteriaceae</taxon>
        <taxon>Sphingobacterium</taxon>
    </lineage>
</organism>
<gene>
    <name evidence="6" type="ORF">SAMN05660862_0045</name>
</gene>